<dbReference type="GO" id="GO:0005524">
    <property type="term" value="F:ATP binding"/>
    <property type="evidence" value="ECO:0007669"/>
    <property type="project" value="UniProtKB-KW"/>
</dbReference>
<dbReference type="InterPro" id="IPR003661">
    <property type="entry name" value="HisK_dim/P_dom"/>
</dbReference>
<feature type="domain" description="Histidine kinase" evidence="8">
    <location>
        <begin position="169"/>
        <end position="384"/>
    </location>
</feature>
<dbReference type="CDD" id="cd00075">
    <property type="entry name" value="HATPase"/>
    <property type="match status" value="1"/>
</dbReference>
<dbReference type="InterPro" id="IPR000014">
    <property type="entry name" value="PAS"/>
</dbReference>
<dbReference type="PRINTS" id="PR00344">
    <property type="entry name" value="BCTRLSENSOR"/>
</dbReference>
<dbReference type="SUPFAM" id="SSF47384">
    <property type="entry name" value="Homodimeric domain of signal transducing histidine kinase"/>
    <property type="match status" value="1"/>
</dbReference>
<keyword evidence="6" id="KW-0902">Two-component regulatory system</keyword>
<dbReference type="InterPro" id="IPR035965">
    <property type="entry name" value="PAS-like_dom_sf"/>
</dbReference>
<evidence type="ECO:0000256" key="5">
    <source>
        <dbReference type="ARBA" id="ARBA00022777"/>
    </source>
</evidence>
<dbReference type="InterPro" id="IPR050736">
    <property type="entry name" value="Sensor_HK_Regulatory"/>
</dbReference>
<dbReference type="SUPFAM" id="SSF55785">
    <property type="entry name" value="PYP-like sensor domain (PAS domain)"/>
    <property type="match status" value="1"/>
</dbReference>
<dbReference type="PANTHER" id="PTHR43711">
    <property type="entry name" value="TWO-COMPONENT HISTIDINE KINASE"/>
    <property type="match status" value="1"/>
</dbReference>
<evidence type="ECO:0000313" key="10">
    <source>
        <dbReference type="Proteomes" id="UP001597032"/>
    </source>
</evidence>
<dbReference type="Gene3D" id="3.30.565.10">
    <property type="entry name" value="Histidine kinase-like ATPase, C-terminal domain"/>
    <property type="match status" value="1"/>
</dbReference>
<dbReference type="EC" id="2.7.13.3" evidence="2"/>
<feature type="coiled-coil region" evidence="7">
    <location>
        <begin position="128"/>
        <end position="159"/>
    </location>
</feature>
<keyword evidence="9" id="KW-0547">Nucleotide-binding</keyword>
<dbReference type="Pfam" id="PF13426">
    <property type="entry name" value="PAS_9"/>
    <property type="match status" value="1"/>
</dbReference>
<dbReference type="Pfam" id="PF00512">
    <property type="entry name" value="HisKA"/>
    <property type="match status" value="1"/>
</dbReference>
<evidence type="ECO:0000313" key="9">
    <source>
        <dbReference type="EMBL" id="MFD0762230.1"/>
    </source>
</evidence>
<dbReference type="Pfam" id="PF02518">
    <property type="entry name" value="HATPase_c"/>
    <property type="match status" value="1"/>
</dbReference>
<dbReference type="PROSITE" id="PS50109">
    <property type="entry name" value="HIS_KIN"/>
    <property type="match status" value="1"/>
</dbReference>
<keyword evidence="9" id="KW-0067">ATP-binding</keyword>
<dbReference type="InterPro" id="IPR005467">
    <property type="entry name" value="His_kinase_dom"/>
</dbReference>
<comment type="caution">
    <text evidence="9">The sequence shown here is derived from an EMBL/GenBank/DDBJ whole genome shotgun (WGS) entry which is preliminary data.</text>
</comment>
<sequence>MLKEKKEFYKVCFDTMQVGILVCNEQKEIVLENNPLNSIFGYQNNELHGLSTTDILKDIALFNDFIQHPKNQKYKVPIESIGVKKNGQEIPIELTFGKLEYENQFYYKALISDISERKEKEKKITTLNYQLEEEVKNRNNELEKVVEQLKKSLNKEIELNHLKTKFIALASHEFKTPLSAILSSTELIVKYTELEKYHKRDTHVAKVKSMIHHLNGMLDDFLTLENIESGNIKPCYTPLNLNKLIKEITKFTKPSLKKGQVLIFENQIDEEIYQDPKLLKIILTNLLYNAIKYSDEESEIHVKISQNKNNIYFSVKDYGIGIPEAEQNLIFNRFFRAKNVLYYPGTGIGLNIVKGYVTSLKGTISFVSKENKGTSFKIQLPKITIQ</sequence>
<keyword evidence="5" id="KW-0418">Kinase</keyword>
<keyword evidence="10" id="KW-1185">Reference proteome</keyword>
<evidence type="ECO:0000256" key="3">
    <source>
        <dbReference type="ARBA" id="ARBA00022553"/>
    </source>
</evidence>
<protein>
    <recommendedName>
        <fullName evidence="2">histidine kinase</fullName>
        <ecNumber evidence="2">2.7.13.3</ecNumber>
    </recommendedName>
</protein>
<evidence type="ECO:0000256" key="1">
    <source>
        <dbReference type="ARBA" id="ARBA00000085"/>
    </source>
</evidence>
<evidence type="ECO:0000256" key="6">
    <source>
        <dbReference type="ARBA" id="ARBA00023012"/>
    </source>
</evidence>
<dbReference type="SMART" id="SM00388">
    <property type="entry name" value="HisKA"/>
    <property type="match status" value="1"/>
</dbReference>
<dbReference type="InterPro" id="IPR036097">
    <property type="entry name" value="HisK_dim/P_sf"/>
</dbReference>
<accession>A0ABW2Z5Y6</accession>
<dbReference type="Gene3D" id="1.10.287.130">
    <property type="match status" value="1"/>
</dbReference>
<keyword evidence="3" id="KW-0597">Phosphoprotein</keyword>
<reference evidence="10" key="1">
    <citation type="journal article" date="2019" name="Int. J. Syst. Evol. Microbiol.">
        <title>The Global Catalogue of Microorganisms (GCM) 10K type strain sequencing project: providing services to taxonomists for standard genome sequencing and annotation.</title>
        <authorList>
            <consortium name="The Broad Institute Genomics Platform"/>
            <consortium name="The Broad Institute Genome Sequencing Center for Infectious Disease"/>
            <person name="Wu L."/>
            <person name="Ma J."/>
        </authorList>
    </citation>
    <scope>NUCLEOTIDE SEQUENCE [LARGE SCALE GENOMIC DNA]</scope>
    <source>
        <strain evidence="10">CCUG 60022</strain>
    </source>
</reference>
<dbReference type="InterPro" id="IPR004358">
    <property type="entry name" value="Sig_transdc_His_kin-like_C"/>
</dbReference>
<comment type="catalytic activity">
    <reaction evidence="1">
        <text>ATP + protein L-histidine = ADP + protein N-phospho-L-histidine.</text>
        <dbReference type="EC" id="2.7.13.3"/>
    </reaction>
</comment>
<organism evidence="9 10">
    <name type="scientific">Lutibacter aestuarii</name>
    <dbReference type="NCBI Taxonomy" id="861111"/>
    <lineage>
        <taxon>Bacteria</taxon>
        <taxon>Pseudomonadati</taxon>
        <taxon>Bacteroidota</taxon>
        <taxon>Flavobacteriia</taxon>
        <taxon>Flavobacteriales</taxon>
        <taxon>Flavobacteriaceae</taxon>
        <taxon>Lutibacter</taxon>
    </lineage>
</organism>
<evidence type="ECO:0000256" key="4">
    <source>
        <dbReference type="ARBA" id="ARBA00022679"/>
    </source>
</evidence>
<dbReference type="RefSeq" id="WP_298262546.1">
    <property type="nucleotide sequence ID" value="NZ_JBHTIC010000008.1"/>
</dbReference>
<dbReference type="SUPFAM" id="SSF55874">
    <property type="entry name" value="ATPase domain of HSP90 chaperone/DNA topoisomerase II/histidine kinase"/>
    <property type="match status" value="1"/>
</dbReference>
<dbReference type="PANTHER" id="PTHR43711:SF26">
    <property type="entry name" value="SENSOR HISTIDINE KINASE RCSC"/>
    <property type="match status" value="1"/>
</dbReference>
<dbReference type="Gene3D" id="3.30.450.20">
    <property type="entry name" value="PAS domain"/>
    <property type="match status" value="1"/>
</dbReference>
<dbReference type="Proteomes" id="UP001597032">
    <property type="component" value="Unassembled WGS sequence"/>
</dbReference>
<dbReference type="SMART" id="SM00387">
    <property type="entry name" value="HATPase_c"/>
    <property type="match status" value="1"/>
</dbReference>
<dbReference type="CDD" id="cd00130">
    <property type="entry name" value="PAS"/>
    <property type="match status" value="1"/>
</dbReference>
<dbReference type="InterPro" id="IPR036890">
    <property type="entry name" value="HATPase_C_sf"/>
</dbReference>
<gene>
    <name evidence="9" type="ORF">ACFQZW_09060</name>
</gene>
<dbReference type="CDD" id="cd00082">
    <property type="entry name" value="HisKA"/>
    <property type="match status" value="1"/>
</dbReference>
<dbReference type="NCBIfam" id="TIGR00229">
    <property type="entry name" value="sensory_box"/>
    <property type="match status" value="1"/>
</dbReference>
<evidence type="ECO:0000256" key="7">
    <source>
        <dbReference type="SAM" id="Coils"/>
    </source>
</evidence>
<keyword evidence="4" id="KW-0808">Transferase</keyword>
<dbReference type="InterPro" id="IPR003594">
    <property type="entry name" value="HATPase_dom"/>
</dbReference>
<evidence type="ECO:0000259" key="8">
    <source>
        <dbReference type="PROSITE" id="PS50109"/>
    </source>
</evidence>
<evidence type="ECO:0000256" key="2">
    <source>
        <dbReference type="ARBA" id="ARBA00012438"/>
    </source>
</evidence>
<name>A0ABW2Z5Y6_9FLAO</name>
<keyword evidence="7" id="KW-0175">Coiled coil</keyword>
<proteinExistence type="predicted"/>
<dbReference type="EMBL" id="JBHTIC010000008">
    <property type="protein sequence ID" value="MFD0762230.1"/>
    <property type="molecule type" value="Genomic_DNA"/>
</dbReference>